<protein>
    <submittedName>
        <fullName evidence="1">Uncharacterized protein</fullName>
    </submittedName>
</protein>
<sequence length="542" mass="60801">MEGEPELCEGCGERRVVLDAVSGLLCCEACGQLQDEATAQLDAIFQIGHVIERGGTVVHYGDTGEKAAYSAARGRVMPRDWTSRKKVDLMKKVEYLAGVLRVPSDTVNTANHMLECATEGQWGMGRWTDILVGACIYAAARQAHLPLSIVEVADAMEGDVKELGRMYNRVLKALELKLPDEDLFLFLDRAMSSITVAMKIEKEEARRLTKQGRLLLEYASQWFITTGRRSLPVVAAVMLFVMEANQLDIGINEVSKELHATIATTKNRYKEFQEALIKVAQRLPWGKDVTPKTLSCHLPFLLQYLEASKRLHKQDSNTDEFNRAKRLKANENTTTNENLVFVDQQDNDVSAQNCSARISFENPEQNEENSSKVETNSLASAKVLFDGQQRPCEMLPRAFLASEHSRSRRRTKINRAKMRIADTKQDLGSKFSVFPLKSALQRTKDGDISSTVHKHPNMTQGGKLCKPNEGLDREDIVIECLLLHGANESQVEEGHYRSICDQLFSDSNGEISDQDLAQYIRSQSEVDLYAELVEHSMESPWG</sequence>
<dbReference type="EMBL" id="CM055099">
    <property type="protein sequence ID" value="KAJ7546547.1"/>
    <property type="molecule type" value="Genomic_DNA"/>
</dbReference>
<evidence type="ECO:0000313" key="2">
    <source>
        <dbReference type="Proteomes" id="UP001162992"/>
    </source>
</evidence>
<accession>A0ACC2CX17</accession>
<comment type="caution">
    <text evidence="1">The sequence shown here is derived from an EMBL/GenBank/DDBJ whole genome shotgun (WGS) entry which is preliminary data.</text>
</comment>
<keyword evidence="2" id="KW-1185">Reference proteome</keyword>
<gene>
    <name evidence="1" type="ORF">O6H91_08G043900</name>
</gene>
<proteinExistence type="predicted"/>
<organism evidence="1 2">
    <name type="scientific">Diphasiastrum complanatum</name>
    <name type="common">Issler's clubmoss</name>
    <name type="synonym">Lycopodium complanatum</name>
    <dbReference type="NCBI Taxonomy" id="34168"/>
    <lineage>
        <taxon>Eukaryota</taxon>
        <taxon>Viridiplantae</taxon>
        <taxon>Streptophyta</taxon>
        <taxon>Embryophyta</taxon>
        <taxon>Tracheophyta</taxon>
        <taxon>Lycopodiopsida</taxon>
        <taxon>Lycopodiales</taxon>
        <taxon>Lycopodiaceae</taxon>
        <taxon>Lycopodioideae</taxon>
        <taxon>Diphasiastrum</taxon>
    </lineage>
</organism>
<reference evidence="2" key="1">
    <citation type="journal article" date="2024" name="Proc. Natl. Acad. Sci. U.S.A.">
        <title>Extraordinary preservation of gene collinearity over three hundred million years revealed in homosporous lycophytes.</title>
        <authorList>
            <person name="Li C."/>
            <person name="Wickell D."/>
            <person name="Kuo L.Y."/>
            <person name="Chen X."/>
            <person name="Nie B."/>
            <person name="Liao X."/>
            <person name="Peng D."/>
            <person name="Ji J."/>
            <person name="Jenkins J."/>
            <person name="Williams M."/>
            <person name="Shu S."/>
            <person name="Plott C."/>
            <person name="Barry K."/>
            <person name="Rajasekar S."/>
            <person name="Grimwood J."/>
            <person name="Han X."/>
            <person name="Sun S."/>
            <person name="Hou Z."/>
            <person name="He W."/>
            <person name="Dai G."/>
            <person name="Sun C."/>
            <person name="Schmutz J."/>
            <person name="Leebens-Mack J.H."/>
            <person name="Li F.W."/>
            <person name="Wang L."/>
        </authorList>
    </citation>
    <scope>NUCLEOTIDE SEQUENCE [LARGE SCALE GENOMIC DNA]</scope>
    <source>
        <strain evidence="2">cv. PW_Plant_1</strain>
    </source>
</reference>
<evidence type="ECO:0000313" key="1">
    <source>
        <dbReference type="EMBL" id="KAJ7546547.1"/>
    </source>
</evidence>
<name>A0ACC2CX17_DIPCM</name>
<dbReference type="Proteomes" id="UP001162992">
    <property type="component" value="Chromosome 8"/>
</dbReference>